<dbReference type="InterPro" id="IPR026932">
    <property type="entry name" value="MYRF_ICA"/>
</dbReference>
<dbReference type="GO" id="GO:0016540">
    <property type="term" value="P:protein autoprocessing"/>
    <property type="evidence" value="ECO:0007669"/>
    <property type="project" value="InterPro"/>
</dbReference>
<keyword evidence="13" id="KW-1185">Reference proteome</keyword>
<dbReference type="Pfam" id="PF13888">
    <property type="entry name" value="MRF_C2"/>
    <property type="match status" value="2"/>
</dbReference>
<comment type="similarity">
    <text evidence="2">Belongs to the MRF family.</text>
</comment>
<evidence type="ECO:0000256" key="9">
    <source>
        <dbReference type="SAM" id="Phobius"/>
    </source>
</evidence>
<reference evidence="12 13" key="1">
    <citation type="journal article" date="2019" name="Sci. Data">
        <title>Hybrid genome assembly and annotation of Danionella translucida.</title>
        <authorList>
            <person name="Kadobianskyi M."/>
            <person name="Schulze L."/>
            <person name="Schuelke M."/>
            <person name="Judkewitz B."/>
        </authorList>
    </citation>
    <scope>NUCLEOTIDE SEQUENCE [LARGE SCALE GENOMIC DNA]</scope>
    <source>
        <strain evidence="12 13">Bolton</strain>
    </source>
</reference>
<dbReference type="InterPro" id="IPR025719">
    <property type="entry name" value="MYRF_C2"/>
</dbReference>
<gene>
    <name evidence="12" type="ORF">DNTS_003536</name>
</gene>
<evidence type="ECO:0000259" key="11">
    <source>
        <dbReference type="PROSITE" id="PS51688"/>
    </source>
</evidence>
<evidence type="ECO:0000259" key="10">
    <source>
        <dbReference type="PROSITE" id="PS51517"/>
    </source>
</evidence>
<dbReference type="AlphaFoldDB" id="A0A553QX15"/>
<feature type="domain" description="NDT80" evidence="10">
    <location>
        <begin position="128"/>
        <end position="435"/>
    </location>
</feature>
<evidence type="ECO:0000256" key="3">
    <source>
        <dbReference type="ARBA" id="ARBA00022692"/>
    </source>
</evidence>
<dbReference type="GO" id="GO:0045893">
    <property type="term" value="P:positive regulation of DNA-templated transcription"/>
    <property type="evidence" value="ECO:0007669"/>
    <property type="project" value="TreeGrafter"/>
</dbReference>
<dbReference type="InterPro" id="IPR036388">
    <property type="entry name" value="WH-like_DNA-bd_sf"/>
</dbReference>
<dbReference type="OrthoDB" id="27041at2759"/>
<comment type="caution">
    <text evidence="12">The sequence shown here is derived from an EMBL/GenBank/DDBJ whole genome shotgun (WGS) entry which is preliminary data.</text>
</comment>
<dbReference type="GO" id="GO:0060429">
    <property type="term" value="P:epithelium development"/>
    <property type="evidence" value="ECO:0007669"/>
    <property type="project" value="UniProtKB-ARBA"/>
</dbReference>
<dbReference type="Gene3D" id="2.60.40.1390">
    <property type="entry name" value="NDT80 DNA-binding domain"/>
    <property type="match status" value="1"/>
</dbReference>
<dbReference type="GO" id="GO:0009653">
    <property type="term" value="P:anatomical structure morphogenesis"/>
    <property type="evidence" value="ECO:0007669"/>
    <property type="project" value="UniProtKB-ARBA"/>
</dbReference>
<protein>
    <recommendedName>
        <fullName evidence="14">Peptidase S74 domain-containing protein</fullName>
    </recommendedName>
</protein>
<dbReference type="PANTHER" id="PTHR13029">
    <property type="match status" value="1"/>
</dbReference>
<dbReference type="InterPro" id="IPR030392">
    <property type="entry name" value="S74_ICA"/>
</dbReference>
<comment type="subcellular location">
    <subcellularLocation>
        <location evidence="1">Membrane</location>
        <topology evidence="1">Single-pass membrane protein</topology>
    </subcellularLocation>
</comment>
<keyword evidence="4 9" id="KW-1133">Transmembrane helix</keyword>
<dbReference type="Proteomes" id="UP000316079">
    <property type="component" value="Unassembled WGS sequence"/>
</dbReference>
<evidence type="ECO:0000256" key="7">
    <source>
        <dbReference type="PROSITE-ProRule" id="PRU00850"/>
    </source>
</evidence>
<feature type="transmembrane region" description="Helical" evidence="9">
    <location>
        <begin position="657"/>
        <end position="682"/>
    </location>
</feature>
<evidence type="ECO:0000256" key="6">
    <source>
        <dbReference type="ARBA" id="ARBA00023136"/>
    </source>
</evidence>
<evidence type="ECO:0000256" key="4">
    <source>
        <dbReference type="ARBA" id="ARBA00022989"/>
    </source>
</evidence>
<organism evidence="12 13">
    <name type="scientific">Danionella cerebrum</name>
    <dbReference type="NCBI Taxonomy" id="2873325"/>
    <lineage>
        <taxon>Eukaryota</taxon>
        <taxon>Metazoa</taxon>
        <taxon>Chordata</taxon>
        <taxon>Craniata</taxon>
        <taxon>Vertebrata</taxon>
        <taxon>Euteleostomi</taxon>
        <taxon>Actinopterygii</taxon>
        <taxon>Neopterygii</taxon>
        <taxon>Teleostei</taxon>
        <taxon>Ostariophysi</taxon>
        <taxon>Cypriniformes</taxon>
        <taxon>Danionidae</taxon>
        <taxon>Danioninae</taxon>
        <taxon>Danionella</taxon>
    </lineage>
</organism>
<evidence type="ECO:0000313" key="12">
    <source>
        <dbReference type="EMBL" id="TRY94505.1"/>
    </source>
</evidence>
<accession>A0A553QX15</accession>
<dbReference type="InterPro" id="IPR024061">
    <property type="entry name" value="NDT80_DNA-bd_dom"/>
</dbReference>
<evidence type="ECO:0000256" key="8">
    <source>
        <dbReference type="SAM" id="MobiDB-lite"/>
    </source>
</evidence>
<dbReference type="GO" id="GO:0005789">
    <property type="term" value="C:endoplasmic reticulum membrane"/>
    <property type="evidence" value="ECO:0007669"/>
    <property type="project" value="TreeGrafter"/>
</dbReference>
<dbReference type="PROSITE" id="PS51517">
    <property type="entry name" value="NDT80"/>
    <property type="match status" value="1"/>
</dbReference>
<dbReference type="InterPro" id="IPR051577">
    <property type="entry name" value="MRF-like"/>
</dbReference>
<name>A0A553QX15_9TELE</name>
<dbReference type="InterPro" id="IPR037141">
    <property type="entry name" value="NDT80_DNA-bd_dom_sf"/>
</dbReference>
<dbReference type="Pfam" id="PF05224">
    <property type="entry name" value="NDT80_PhoG"/>
    <property type="match status" value="1"/>
</dbReference>
<dbReference type="Pfam" id="PF13884">
    <property type="entry name" value="Peptidase_S74"/>
    <property type="match status" value="1"/>
</dbReference>
<feature type="domain" description="Peptidase S74" evidence="11">
    <location>
        <begin position="481"/>
        <end position="589"/>
    </location>
</feature>
<feature type="DNA-binding region" description="NDT80" evidence="7">
    <location>
        <begin position="128"/>
        <end position="435"/>
    </location>
</feature>
<keyword evidence="3 9" id="KW-0812">Transmembrane</keyword>
<feature type="region of interest" description="Disordered" evidence="8">
    <location>
        <begin position="606"/>
        <end position="628"/>
    </location>
</feature>
<dbReference type="InterPro" id="IPR008967">
    <property type="entry name" value="p53-like_TF_DNA-bd_sf"/>
</dbReference>
<proteinExistence type="inferred from homology"/>
<evidence type="ECO:0000256" key="5">
    <source>
        <dbReference type="ARBA" id="ARBA00023125"/>
    </source>
</evidence>
<sequence length="911" mass="102656">MDVLGENEALQQFFNGQDVSGVLESTAVDTSILEQYLSNETDPTFMLPESPPDSGSERSPQPQIQVSIWSREQRRQNSGNSFLLPCPYTDRKLVQCGNLALMSDVGRPVESQIKAMSPALDPQYNLNPNTQPAISHNVTFPGLSHYPPYPPVSFSVGHKAAEASICTPNVTSPITLPPKQDPHVGLHEHMKRRRSNSFESYSELTDQVRNKPSCFLCVQVQRAVHLKPILQTVEVHNVVCISSSRGITITKVSGVHSTTAKLKHCKPPPGYHVETDKGFSFSPVDEAFVCQKKNHFQVTVHIGMLGDPRFIQTPTGLMPVESFYLNLFGLKLEAQNHFITIEQSQSDRSKKPFLPVRVNLPGDKITKVTLGRLHFSETTANNMRKKGKPNPDQRYFLMAVGLYAKVKEDSFLLVANVSERIIVRASNPGLFESEGDALWQRGLIPDSIVYHGRVGINTDSPDEALVVCGNTKIMGNVMHPSDRRAKENIQEVDSTEQLKRISQMRIVEYDYKPEFASKMGIDQRHETGIIAQEVRDLLPSAVREMGDITCINGQTIDQFLMVDKEQIFMENVGAVKQLCKLTDNLESRIQELEVWNSRLARLKRLGSRSSISSPPDKRNSCKNNTSCPELPTALPPSLASSKNYLCVRYHNCLQHRVFQASIIMLVTTMALCVISITALYMLTLREDLDFSNSLNNSNAIPSYTTPAAHTTEISTDPPAPWPPDIDFSNVFYSDEIYCCPSQSLYNQNFSTNKGSMLNFLSDVFTNLRKSLQEIWLETLPEKLINSSDWTNTTIQSIFITQNQQVINRHYCQENCRTGNYTYFIPLNKHTPPNMPITLQMKSKLGTKQVLYDVEYCGEGYIHKWTLAVANHHRASYHFRTSVAGMADCSTDRNFAGVLFTDYHFQFFRRCD</sequence>
<evidence type="ECO:0000313" key="13">
    <source>
        <dbReference type="Proteomes" id="UP000316079"/>
    </source>
</evidence>
<evidence type="ECO:0008006" key="14">
    <source>
        <dbReference type="Google" id="ProtNLM"/>
    </source>
</evidence>
<evidence type="ECO:0000256" key="1">
    <source>
        <dbReference type="ARBA" id="ARBA00004167"/>
    </source>
</evidence>
<evidence type="ECO:0000256" key="2">
    <source>
        <dbReference type="ARBA" id="ARBA00008221"/>
    </source>
</evidence>
<dbReference type="GO" id="GO:0043565">
    <property type="term" value="F:sequence-specific DNA binding"/>
    <property type="evidence" value="ECO:0007669"/>
    <property type="project" value="TreeGrafter"/>
</dbReference>
<dbReference type="Gene3D" id="1.10.10.10">
    <property type="entry name" value="Winged helix-like DNA-binding domain superfamily/Winged helix DNA-binding domain"/>
    <property type="match status" value="1"/>
</dbReference>
<dbReference type="PANTHER" id="PTHR13029:SF17">
    <property type="entry name" value="MYELIN REGULATORY FACTOR-LIKE PROTEIN"/>
    <property type="match status" value="1"/>
</dbReference>
<keyword evidence="6 9" id="KW-0472">Membrane</keyword>
<dbReference type="STRING" id="623744.A0A553QX15"/>
<feature type="region of interest" description="Disordered" evidence="8">
    <location>
        <begin position="39"/>
        <end position="63"/>
    </location>
</feature>
<dbReference type="PROSITE" id="PS51688">
    <property type="entry name" value="ICA"/>
    <property type="match status" value="1"/>
</dbReference>
<keyword evidence="5 7" id="KW-0238">DNA-binding</keyword>
<dbReference type="EMBL" id="SRMA01025439">
    <property type="protein sequence ID" value="TRY94505.1"/>
    <property type="molecule type" value="Genomic_DNA"/>
</dbReference>
<dbReference type="GO" id="GO:0003700">
    <property type="term" value="F:DNA-binding transcription factor activity"/>
    <property type="evidence" value="ECO:0007669"/>
    <property type="project" value="UniProtKB-UniRule"/>
</dbReference>
<dbReference type="GO" id="GO:0005634">
    <property type="term" value="C:nucleus"/>
    <property type="evidence" value="ECO:0007669"/>
    <property type="project" value="TreeGrafter"/>
</dbReference>
<dbReference type="SUPFAM" id="SSF49417">
    <property type="entry name" value="p53-like transcription factors"/>
    <property type="match status" value="1"/>
</dbReference>
<dbReference type="Pfam" id="PF13887">
    <property type="entry name" value="MYRF_ICA"/>
    <property type="match status" value="1"/>
</dbReference>
<dbReference type="CDD" id="cd10144">
    <property type="entry name" value="Peptidase_S74_CIMCD"/>
    <property type="match status" value="1"/>
</dbReference>